<dbReference type="EMBL" id="RXNT01000003">
    <property type="protein sequence ID" value="RTR35270.1"/>
    <property type="molecule type" value="Genomic_DNA"/>
</dbReference>
<gene>
    <name evidence="1" type="ORF">EKG37_05170</name>
</gene>
<dbReference type="Proteomes" id="UP000271374">
    <property type="component" value="Unassembled WGS sequence"/>
</dbReference>
<evidence type="ECO:0000313" key="2">
    <source>
        <dbReference type="Proteomes" id="UP000271374"/>
    </source>
</evidence>
<dbReference type="RefSeq" id="WP_126407036.1">
    <property type="nucleotide sequence ID" value="NZ_RXNT01000003.1"/>
</dbReference>
<dbReference type="AlphaFoldDB" id="A0A3S0IJ31"/>
<protein>
    <recommendedName>
        <fullName evidence="3">Na+/H+ antiporter</fullName>
    </recommendedName>
</protein>
<sequence>MSRLLSIILLALGGYWILQNRFRVLNAILGMRFLRRFFVSSFLSLPFVQNKLMKAVFSGGPRSQSHY</sequence>
<evidence type="ECO:0000313" key="1">
    <source>
        <dbReference type="EMBL" id="RTR35270.1"/>
    </source>
</evidence>
<organism evidence="1 2">
    <name type="scientific">Bacillus yapensis</name>
    <dbReference type="NCBI Taxonomy" id="2492960"/>
    <lineage>
        <taxon>Bacteria</taxon>
        <taxon>Bacillati</taxon>
        <taxon>Bacillota</taxon>
        <taxon>Bacilli</taxon>
        <taxon>Bacillales</taxon>
        <taxon>Bacillaceae</taxon>
        <taxon>Bacillus</taxon>
    </lineage>
</organism>
<comment type="caution">
    <text evidence="1">The sequence shown here is derived from an EMBL/GenBank/DDBJ whole genome shotgun (WGS) entry which is preliminary data.</text>
</comment>
<keyword evidence="2" id="KW-1185">Reference proteome</keyword>
<evidence type="ECO:0008006" key="3">
    <source>
        <dbReference type="Google" id="ProtNLM"/>
    </source>
</evidence>
<dbReference type="OrthoDB" id="2696719at2"/>
<reference evidence="1 2" key="1">
    <citation type="submission" date="2018-12" db="EMBL/GenBank/DDBJ databases">
        <title>Bacillus yapensis draft genome sequence.</title>
        <authorList>
            <person name="Yu L."/>
            <person name="Xu X."/>
            <person name="Tang X."/>
        </authorList>
    </citation>
    <scope>NUCLEOTIDE SEQUENCE [LARGE SCALE GENOMIC DNA]</scope>
    <source>
        <strain evidence="1 2">XXST-01</strain>
    </source>
</reference>
<proteinExistence type="predicted"/>
<accession>A0A3S0IJ31</accession>
<name>A0A3S0IJ31_9BACI</name>